<gene>
    <name evidence="2" type="ORF">LEUCIP111803_02388</name>
</gene>
<sequence>MPTDESPKFTLVERLLAYTSISIIGVAVLSYLVTLIVGLSGGRELLADGLWQVVTWIAFYGLPIGFVLLIALLVISFTRRGRTARGAARE</sequence>
<evidence type="ECO:0008006" key="4">
    <source>
        <dbReference type="Google" id="ProtNLM"/>
    </source>
</evidence>
<dbReference type="RefSeq" id="WP_218116315.1">
    <property type="nucleotide sequence ID" value="NZ_CAJVAP010000037.1"/>
</dbReference>
<reference evidence="2" key="1">
    <citation type="submission" date="2021-06" db="EMBL/GenBank/DDBJ databases">
        <authorList>
            <person name="Criscuolo A."/>
        </authorList>
    </citation>
    <scope>NUCLEOTIDE SEQUENCE</scope>
    <source>
        <strain evidence="2">CIP111803</strain>
    </source>
</reference>
<feature type="transmembrane region" description="Helical" evidence="1">
    <location>
        <begin position="53"/>
        <end position="75"/>
    </location>
</feature>
<name>A0A916K2I8_9MICO</name>
<dbReference type="Proteomes" id="UP000693892">
    <property type="component" value="Unassembled WGS sequence"/>
</dbReference>
<keyword evidence="1" id="KW-0472">Membrane</keyword>
<dbReference type="AlphaFoldDB" id="A0A916K2I8"/>
<protein>
    <recommendedName>
        <fullName evidence="4">Multidrug ABC transporter ATPase</fullName>
    </recommendedName>
</protein>
<dbReference type="EMBL" id="CAJVAP010000037">
    <property type="protein sequence ID" value="CAG7620767.1"/>
    <property type="molecule type" value="Genomic_DNA"/>
</dbReference>
<organism evidence="2 3">
    <name type="scientific">Leucobacter soli</name>
    <dbReference type="NCBI Taxonomy" id="2812850"/>
    <lineage>
        <taxon>Bacteria</taxon>
        <taxon>Bacillati</taxon>
        <taxon>Actinomycetota</taxon>
        <taxon>Actinomycetes</taxon>
        <taxon>Micrococcales</taxon>
        <taxon>Microbacteriaceae</taxon>
        <taxon>Leucobacter</taxon>
    </lineage>
</organism>
<accession>A0A916K2I8</accession>
<evidence type="ECO:0000313" key="3">
    <source>
        <dbReference type="Proteomes" id="UP000693892"/>
    </source>
</evidence>
<feature type="transmembrane region" description="Helical" evidence="1">
    <location>
        <begin position="15"/>
        <end position="41"/>
    </location>
</feature>
<evidence type="ECO:0000256" key="1">
    <source>
        <dbReference type="SAM" id="Phobius"/>
    </source>
</evidence>
<keyword evidence="1" id="KW-0812">Transmembrane</keyword>
<keyword evidence="1" id="KW-1133">Transmembrane helix</keyword>
<evidence type="ECO:0000313" key="2">
    <source>
        <dbReference type="EMBL" id="CAG7620767.1"/>
    </source>
</evidence>
<proteinExistence type="predicted"/>
<keyword evidence="3" id="KW-1185">Reference proteome</keyword>
<comment type="caution">
    <text evidence="2">The sequence shown here is derived from an EMBL/GenBank/DDBJ whole genome shotgun (WGS) entry which is preliminary data.</text>
</comment>